<reference evidence="5" key="1">
    <citation type="journal article" date="2023" name="Mol. Phylogenet. Evol.">
        <title>Genome-scale phylogeny and comparative genomics of the fungal order Sordariales.</title>
        <authorList>
            <person name="Hensen N."/>
            <person name="Bonometti L."/>
            <person name="Westerberg I."/>
            <person name="Brannstrom I.O."/>
            <person name="Guillou S."/>
            <person name="Cros-Aarteil S."/>
            <person name="Calhoun S."/>
            <person name="Haridas S."/>
            <person name="Kuo A."/>
            <person name="Mondo S."/>
            <person name="Pangilinan J."/>
            <person name="Riley R."/>
            <person name="LaButti K."/>
            <person name="Andreopoulos B."/>
            <person name="Lipzen A."/>
            <person name="Chen C."/>
            <person name="Yan M."/>
            <person name="Daum C."/>
            <person name="Ng V."/>
            <person name="Clum A."/>
            <person name="Steindorff A."/>
            <person name="Ohm R.A."/>
            <person name="Martin F."/>
            <person name="Silar P."/>
            <person name="Natvig D.O."/>
            <person name="Lalanne C."/>
            <person name="Gautier V."/>
            <person name="Ament-Velasquez S.L."/>
            <person name="Kruys A."/>
            <person name="Hutchinson M.I."/>
            <person name="Powell A.J."/>
            <person name="Barry K."/>
            <person name="Miller A.N."/>
            <person name="Grigoriev I.V."/>
            <person name="Debuchy R."/>
            <person name="Gladieux P."/>
            <person name="Hiltunen Thoren M."/>
            <person name="Johannesson H."/>
        </authorList>
    </citation>
    <scope>NUCLEOTIDE SEQUENCE</scope>
    <source>
        <strain evidence="5">CBS 314.62</strain>
    </source>
</reference>
<evidence type="ECO:0000313" key="6">
    <source>
        <dbReference type="Proteomes" id="UP001270362"/>
    </source>
</evidence>
<comment type="cofactor">
    <cofactor evidence="4">
        <name>heme</name>
        <dbReference type="ChEBI" id="CHEBI:30413"/>
    </cofactor>
</comment>
<sequence length="515" mass="58653">MLQAILLAAAALLTSFLFRKLRYIRYKQYQDIPQLPTSLLWGHLKIMGEFMSNGIPDRHLDKIFEEMWIAIGRPPVMFVDLRPLTPPMLLVSTHEVAEQVSKPSKRFPLSPTKSPTLTFMAPIIGMTSIIGKEHLWTLLPLILEKTIPFTRYLDQFADSGEVFSMEKLTSNLTFDIIGAAIMDYDLHTQEIDRSKQGELTRMFGELLRLYSDDKNNLPWWLNPRLAYKRRQLGRRIDNLVRNIIRQQFAEAKAQPRISSSTFTKDAKTILTLSFQETDTLTPEALTETSDQVRTFFFGGHDSLNSLLQWIFYELSRTPRALKAVRNELDSILGPETGPAIICARLLQHGNDVFPKMRYIKAMIKESLRLHPPASTVRLTAPGSGFTLHTPADGKDYSVDGLMMYSCQFIIQRDPAVFGDTADVWVPERWLGEAGKGIPATSWRPYERGPRNCIGQELANLESRVIIAIIARKYDFVKVGLGETVVDEKGRPELDNNGQFVVAKPLYNVSAQYYFF</sequence>
<dbReference type="InterPro" id="IPR002401">
    <property type="entry name" value="Cyt_P450_E_grp-I"/>
</dbReference>
<dbReference type="GO" id="GO:0016705">
    <property type="term" value="F:oxidoreductase activity, acting on paired donors, with incorporation or reduction of molecular oxygen"/>
    <property type="evidence" value="ECO:0007669"/>
    <property type="project" value="InterPro"/>
</dbReference>
<keyword evidence="1 4" id="KW-0349">Heme</keyword>
<dbReference type="CDD" id="cd11051">
    <property type="entry name" value="CYP59-like"/>
    <property type="match status" value="1"/>
</dbReference>
<dbReference type="GO" id="GO:0020037">
    <property type="term" value="F:heme binding"/>
    <property type="evidence" value="ECO:0007669"/>
    <property type="project" value="InterPro"/>
</dbReference>
<dbReference type="GO" id="GO:0004497">
    <property type="term" value="F:monooxygenase activity"/>
    <property type="evidence" value="ECO:0007669"/>
    <property type="project" value="InterPro"/>
</dbReference>
<gene>
    <name evidence="5" type="ORF">B0T22DRAFT_514333</name>
</gene>
<keyword evidence="3 4" id="KW-0408">Iron</keyword>
<dbReference type="InterPro" id="IPR001128">
    <property type="entry name" value="Cyt_P450"/>
</dbReference>
<feature type="binding site" description="axial binding residue" evidence="4">
    <location>
        <position position="452"/>
    </location>
    <ligand>
        <name>heme</name>
        <dbReference type="ChEBI" id="CHEBI:30413"/>
    </ligand>
    <ligandPart>
        <name>Fe</name>
        <dbReference type="ChEBI" id="CHEBI:18248"/>
    </ligandPart>
</feature>
<dbReference type="Proteomes" id="UP001270362">
    <property type="component" value="Unassembled WGS sequence"/>
</dbReference>
<dbReference type="SUPFAM" id="SSF48264">
    <property type="entry name" value="Cytochrome P450"/>
    <property type="match status" value="1"/>
</dbReference>
<dbReference type="PANTHER" id="PTHR24305:SF222">
    <property type="entry name" value="CYTOCHROME P450 MONOOXYGENASE STCS"/>
    <property type="match status" value="1"/>
</dbReference>
<dbReference type="Pfam" id="PF00067">
    <property type="entry name" value="p450"/>
    <property type="match status" value="1"/>
</dbReference>
<dbReference type="EMBL" id="JAULSO010000002">
    <property type="protein sequence ID" value="KAK3689685.1"/>
    <property type="molecule type" value="Genomic_DNA"/>
</dbReference>
<organism evidence="5 6">
    <name type="scientific">Podospora appendiculata</name>
    <dbReference type="NCBI Taxonomy" id="314037"/>
    <lineage>
        <taxon>Eukaryota</taxon>
        <taxon>Fungi</taxon>
        <taxon>Dikarya</taxon>
        <taxon>Ascomycota</taxon>
        <taxon>Pezizomycotina</taxon>
        <taxon>Sordariomycetes</taxon>
        <taxon>Sordariomycetidae</taxon>
        <taxon>Sordariales</taxon>
        <taxon>Podosporaceae</taxon>
        <taxon>Podospora</taxon>
    </lineage>
</organism>
<evidence type="ECO:0000256" key="3">
    <source>
        <dbReference type="ARBA" id="ARBA00023004"/>
    </source>
</evidence>
<comment type="caution">
    <text evidence="5">The sequence shown here is derived from an EMBL/GenBank/DDBJ whole genome shotgun (WGS) entry which is preliminary data.</text>
</comment>
<keyword evidence="2 4" id="KW-0479">Metal-binding</keyword>
<dbReference type="Gene3D" id="1.10.630.10">
    <property type="entry name" value="Cytochrome P450"/>
    <property type="match status" value="1"/>
</dbReference>
<dbReference type="InterPro" id="IPR050121">
    <property type="entry name" value="Cytochrome_P450_monoxygenase"/>
</dbReference>
<accession>A0AAE1CDR7</accession>
<dbReference type="InterPro" id="IPR036396">
    <property type="entry name" value="Cyt_P450_sf"/>
</dbReference>
<dbReference type="PANTHER" id="PTHR24305">
    <property type="entry name" value="CYTOCHROME P450"/>
    <property type="match status" value="1"/>
</dbReference>
<keyword evidence="6" id="KW-1185">Reference proteome</keyword>
<dbReference type="PRINTS" id="PR00463">
    <property type="entry name" value="EP450I"/>
</dbReference>
<protein>
    <submittedName>
        <fullName evidence="5">Cytochrome P450</fullName>
    </submittedName>
</protein>
<evidence type="ECO:0000256" key="2">
    <source>
        <dbReference type="ARBA" id="ARBA00022723"/>
    </source>
</evidence>
<evidence type="ECO:0000256" key="1">
    <source>
        <dbReference type="ARBA" id="ARBA00022617"/>
    </source>
</evidence>
<evidence type="ECO:0000313" key="5">
    <source>
        <dbReference type="EMBL" id="KAK3689685.1"/>
    </source>
</evidence>
<evidence type="ECO:0000256" key="4">
    <source>
        <dbReference type="PIRSR" id="PIRSR602401-1"/>
    </source>
</evidence>
<reference evidence="5" key="2">
    <citation type="submission" date="2023-06" db="EMBL/GenBank/DDBJ databases">
        <authorList>
            <consortium name="Lawrence Berkeley National Laboratory"/>
            <person name="Haridas S."/>
            <person name="Hensen N."/>
            <person name="Bonometti L."/>
            <person name="Westerberg I."/>
            <person name="Brannstrom I.O."/>
            <person name="Guillou S."/>
            <person name="Cros-Aarteil S."/>
            <person name="Calhoun S."/>
            <person name="Kuo A."/>
            <person name="Mondo S."/>
            <person name="Pangilinan J."/>
            <person name="Riley R."/>
            <person name="Labutti K."/>
            <person name="Andreopoulos B."/>
            <person name="Lipzen A."/>
            <person name="Chen C."/>
            <person name="Yanf M."/>
            <person name="Daum C."/>
            <person name="Ng V."/>
            <person name="Clum A."/>
            <person name="Steindorff A."/>
            <person name="Ohm R."/>
            <person name="Martin F."/>
            <person name="Silar P."/>
            <person name="Natvig D."/>
            <person name="Lalanne C."/>
            <person name="Gautier V."/>
            <person name="Ament-Velasquez S.L."/>
            <person name="Kruys A."/>
            <person name="Hutchinson M.I."/>
            <person name="Powell A.J."/>
            <person name="Barry K."/>
            <person name="Miller A.N."/>
            <person name="Grigoriev I.V."/>
            <person name="Debuchy R."/>
            <person name="Gladieux P."/>
            <person name="Thoren M.H."/>
            <person name="Johannesson H."/>
        </authorList>
    </citation>
    <scope>NUCLEOTIDE SEQUENCE</scope>
    <source>
        <strain evidence="5">CBS 314.62</strain>
    </source>
</reference>
<dbReference type="AlphaFoldDB" id="A0AAE1CDR7"/>
<name>A0AAE1CDR7_9PEZI</name>
<dbReference type="GO" id="GO:0005506">
    <property type="term" value="F:iron ion binding"/>
    <property type="evidence" value="ECO:0007669"/>
    <property type="project" value="InterPro"/>
</dbReference>
<dbReference type="PRINTS" id="PR00385">
    <property type="entry name" value="P450"/>
</dbReference>
<proteinExistence type="predicted"/>